<proteinExistence type="predicted"/>
<feature type="region of interest" description="Disordered" evidence="4">
    <location>
        <begin position="1"/>
        <end position="39"/>
    </location>
</feature>
<dbReference type="InterPro" id="IPR000792">
    <property type="entry name" value="Tscrpt_reg_LuxR_C"/>
</dbReference>
<evidence type="ECO:0000313" key="7">
    <source>
        <dbReference type="Proteomes" id="UP001596380"/>
    </source>
</evidence>
<dbReference type="SUPFAM" id="SSF46894">
    <property type="entry name" value="C-terminal effector domain of the bipartite response regulators"/>
    <property type="match status" value="1"/>
</dbReference>
<keyword evidence="2" id="KW-0238">DNA-binding</keyword>
<dbReference type="PANTHER" id="PTHR44688:SF16">
    <property type="entry name" value="DNA-BINDING TRANSCRIPTIONAL ACTIVATOR DEVR_DOSR"/>
    <property type="match status" value="1"/>
</dbReference>
<dbReference type="CDD" id="cd06170">
    <property type="entry name" value="LuxR_C_like"/>
    <property type="match status" value="1"/>
</dbReference>
<evidence type="ECO:0000256" key="3">
    <source>
        <dbReference type="ARBA" id="ARBA00023163"/>
    </source>
</evidence>
<evidence type="ECO:0000259" key="5">
    <source>
        <dbReference type="PROSITE" id="PS50043"/>
    </source>
</evidence>
<feature type="compositionally biased region" description="Low complexity" evidence="4">
    <location>
        <begin position="12"/>
        <end position="24"/>
    </location>
</feature>
<sequence length="94" mass="9992">LGDRPPPVLGDAAHAAPPGAARSAEQGGGARSGQPLTRRETEIAALVAEGRTNREIAERLVIAKRTVDSHVEHILAKLGFSSRTQIAAWYTQRS</sequence>
<name>A0ABW2CTV4_9ACTN</name>
<evidence type="ECO:0000256" key="4">
    <source>
        <dbReference type="SAM" id="MobiDB-lite"/>
    </source>
</evidence>
<feature type="non-terminal residue" evidence="6">
    <location>
        <position position="1"/>
    </location>
</feature>
<organism evidence="6 7">
    <name type="scientific">Actinomadura yumaensis</name>
    <dbReference type="NCBI Taxonomy" id="111807"/>
    <lineage>
        <taxon>Bacteria</taxon>
        <taxon>Bacillati</taxon>
        <taxon>Actinomycetota</taxon>
        <taxon>Actinomycetes</taxon>
        <taxon>Streptosporangiales</taxon>
        <taxon>Thermomonosporaceae</taxon>
        <taxon>Actinomadura</taxon>
    </lineage>
</organism>
<reference evidence="7" key="1">
    <citation type="journal article" date="2019" name="Int. J. Syst. Evol. Microbiol.">
        <title>The Global Catalogue of Microorganisms (GCM) 10K type strain sequencing project: providing services to taxonomists for standard genome sequencing and annotation.</title>
        <authorList>
            <consortium name="The Broad Institute Genomics Platform"/>
            <consortium name="The Broad Institute Genome Sequencing Center for Infectious Disease"/>
            <person name="Wu L."/>
            <person name="Ma J."/>
        </authorList>
    </citation>
    <scope>NUCLEOTIDE SEQUENCE [LARGE SCALE GENOMIC DNA]</scope>
    <source>
        <strain evidence="7">JCM 3369</strain>
    </source>
</reference>
<keyword evidence="7" id="KW-1185">Reference proteome</keyword>
<evidence type="ECO:0000256" key="2">
    <source>
        <dbReference type="ARBA" id="ARBA00023125"/>
    </source>
</evidence>
<dbReference type="EMBL" id="JBHSXS010000021">
    <property type="protein sequence ID" value="MFC6883790.1"/>
    <property type="molecule type" value="Genomic_DNA"/>
</dbReference>
<dbReference type="InterPro" id="IPR016032">
    <property type="entry name" value="Sig_transdc_resp-reg_C-effctor"/>
</dbReference>
<protein>
    <submittedName>
        <fullName evidence="6">Response regulator transcription factor</fullName>
    </submittedName>
</protein>
<evidence type="ECO:0000313" key="6">
    <source>
        <dbReference type="EMBL" id="MFC6883790.1"/>
    </source>
</evidence>
<comment type="caution">
    <text evidence="6">The sequence shown here is derived from an EMBL/GenBank/DDBJ whole genome shotgun (WGS) entry which is preliminary data.</text>
</comment>
<evidence type="ECO:0000256" key="1">
    <source>
        <dbReference type="ARBA" id="ARBA00023015"/>
    </source>
</evidence>
<dbReference type="PROSITE" id="PS00622">
    <property type="entry name" value="HTH_LUXR_1"/>
    <property type="match status" value="1"/>
</dbReference>
<keyword evidence="1" id="KW-0805">Transcription regulation</keyword>
<dbReference type="RefSeq" id="WP_378063716.1">
    <property type="nucleotide sequence ID" value="NZ_JBHSXS010000021.1"/>
</dbReference>
<gene>
    <name evidence="6" type="ORF">ACFQKB_28805</name>
</gene>
<dbReference type="InterPro" id="IPR036388">
    <property type="entry name" value="WH-like_DNA-bd_sf"/>
</dbReference>
<dbReference type="Pfam" id="PF00196">
    <property type="entry name" value="GerE"/>
    <property type="match status" value="1"/>
</dbReference>
<feature type="domain" description="HTH luxR-type" evidence="5">
    <location>
        <begin position="29"/>
        <end position="94"/>
    </location>
</feature>
<keyword evidence="3" id="KW-0804">Transcription</keyword>
<dbReference type="SMART" id="SM00421">
    <property type="entry name" value="HTH_LUXR"/>
    <property type="match status" value="1"/>
</dbReference>
<dbReference type="Gene3D" id="1.10.10.10">
    <property type="entry name" value="Winged helix-like DNA-binding domain superfamily/Winged helix DNA-binding domain"/>
    <property type="match status" value="1"/>
</dbReference>
<accession>A0ABW2CTV4</accession>
<dbReference type="PANTHER" id="PTHR44688">
    <property type="entry name" value="DNA-BINDING TRANSCRIPTIONAL ACTIVATOR DEVR_DOSR"/>
    <property type="match status" value="1"/>
</dbReference>
<dbReference type="Proteomes" id="UP001596380">
    <property type="component" value="Unassembled WGS sequence"/>
</dbReference>
<dbReference type="PROSITE" id="PS50043">
    <property type="entry name" value="HTH_LUXR_2"/>
    <property type="match status" value="1"/>
</dbReference>
<dbReference type="PRINTS" id="PR00038">
    <property type="entry name" value="HTHLUXR"/>
</dbReference>